<evidence type="ECO:0000313" key="1">
    <source>
        <dbReference type="EMBL" id="RRB04539.1"/>
    </source>
</evidence>
<reference evidence="1 2" key="1">
    <citation type="submission" date="2018-11" db="EMBL/GenBank/DDBJ databases">
        <authorList>
            <person name="Zhou Z."/>
            <person name="Wang G."/>
        </authorList>
    </citation>
    <scope>NUCLEOTIDE SEQUENCE [LARGE SCALE GENOMIC DNA]</scope>
    <source>
        <strain evidence="1 2">KCTC52004</strain>
    </source>
</reference>
<dbReference type="RefSeq" id="WP_148095887.1">
    <property type="nucleotide sequence ID" value="NZ_RQJO01000008.1"/>
</dbReference>
<proteinExistence type="predicted"/>
<name>A0A3P1BUF4_9BACT</name>
<sequence length="79" mass="9169">MVIIPLADKIEYSYHENSNHKREAMWYFKDKKQLGLEEDFGSGYGILWLGITRSKLEQLIAPSQQEMPLDSLLGQAFIH</sequence>
<dbReference type="Proteomes" id="UP000271925">
    <property type="component" value="Unassembled WGS sequence"/>
</dbReference>
<accession>A0A3P1BUF4</accession>
<dbReference type="OrthoDB" id="958270at2"/>
<dbReference type="AlphaFoldDB" id="A0A3P1BUF4"/>
<organism evidence="1 2">
    <name type="scientific">Larkinella rosea</name>
    <dbReference type="NCBI Taxonomy" id="2025312"/>
    <lineage>
        <taxon>Bacteria</taxon>
        <taxon>Pseudomonadati</taxon>
        <taxon>Bacteroidota</taxon>
        <taxon>Cytophagia</taxon>
        <taxon>Cytophagales</taxon>
        <taxon>Spirosomataceae</taxon>
        <taxon>Larkinella</taxon>
    </lineage>
</organism>
<keyword evidence="2" id="KW-1185">Reference proteome</keyword>
<protein>
    <submittedName>
        <fullName evidence="1">Uncharacterized protein</fullName>
    </submittedName>
</protein>
<dbReference type="EMBL" id="RQJO01000008">
    <property type="protein sequence ID" value="RRB04539.1"/>
    <property type="molecule type" value="Genomic_DNA"/>
</dbReference>
<evidence type="ECO:0000313" key="2">
    <source>
        <dbReference type="Proteomes" id="UP000271925"/>
    </source>
</evidence>
<gene>
    <name evidence="1" type="ORF">EHT25_13675</name>
</gene>
<comment type="caution">
    <text evidence="1">The sequence shown here is derived from an EMBL/GenBank/DDBJ whole genome shotgun (WGS) entry which is preliminary data.</text>
</comment>